<feature type="domain" description="IclR-ED" evidence="6">
    <location>
        <begin position="65"/>
        <end position="244"/>
    </location>
</feature>
<keyword evidence="3" id="KW-0804">Transcription</keyword>
<feature type="region of interest" description="Disordered" evidence="4">
    <location>
        <begin position="239"/>
        <end position="266"/>
    </location>
</feature>
<dbReference type="InterPro" id="IPR005471">
    <property type="entry name" value="Tscrpt_reg_IclR_N"/>
</dbReference>
<keyword evidence="1" id="KW-0805">Transcription regulation</keyword>
<dbReference type="Pfam" id="PF09339">
    <property type="entry name" value="HTH_IclR"/>
    <property type="match status" value="1"/>
</dbReference>
<evidence type="ECO:0000259" key="6">
    <source>
        <dbReference type="PROSITE" id="PS51078"/>
    </source>
</evidence>
<evidence type="ECO:0000259" key="5">
    <source>
        <dbReference type="PROSITE" id="PS51077"/>
    </source>
</evidence>
<keyword evidence="2" id="KW-0238">DNA-binding</keyword>
<dbReference type="InterPro" id="IPR029016">
    <property type="entry name" value="GAF-like_dom_sf"/>
</dbReference>
<sequence length="266" mass="28204">MTETVTGRVLRVLAAFTAERPELGLTELSRRANLPLTTTHRLVGELAEWGALERGTDGRYRIGLRLWEVGALAPRGLGLRESAMPFLEDLYEVTRQNVQLAVLDGTEVVYVERISGRGAVNVITRVGGRLPLHATGVGLVLLANAPAELQEQVLAAPLKRYTAKTMCDPGEVRRVLAEVRRTGVAVSDGQIELIALSVAAPVHGPRGDVVAALSVVVPAETSDARSYIPVVRAAARGISRTLGAPEPGPGRGTRGSGKPHSGTARP</sequence>
<dbReference type="InterPro" id="IPR036390">
    <property type="entry name" value="WH_DNA-bd_sf"/>
</dbReference>
<dbReference type="SUPFAM" id="SSF46785">
    <property type="entry name" value="Winged helix' DNA-binding domain"/>
    <property type="match status" value="1"/>
</dbReference>
<feature type="domain" description="HTH iclR-type" evidence="5">
    <location>
        <begin position="3"/>
        <end position="64"/>
    </location>
</feature>
<name>A0A561SME9_9PSEU</name>
<dbReference type="PROSITE" id="PS51077">
    <property type="entry name" value="HTH_ICLR"/>
    <property type="match status" value="1"/>
</dbReference>
<evidence type="ECO:0000256" key="3">
    <source>
        <dbReference type="ARBA" id="ARBA00023163"/>
    </source>
</evidence>
<dbReference type="GO" id="GO:0003700">
    <property type="term" value="F:DNA-binding transcription factor activity"/>
    <property type="evidence" value="ECO:0007669"/>
    <property type="project" value="TreeGrafter"/>
</dbReference>
<comment type="caution">
    <text evidence="7">The sequence shown here is derived from an EMBL/GenBank/DDBJ whole genome shotgun (WGS) entry which is preliminary data.</text>
</comment>
<proteinExistence type="predicted"/>
<dbReference type="InterPro" id="IPR050707">
    <property type="entry name" value="HTH_MetabolicPath_Reg"/>
</dbReference>
<dbReference type="EMBL" id="VIWU01000001">
    <property type="protein sequence ID" value="TWF76012.1"/>
    <property type="molecule type" value="Genomic_DNA"/>
</dbReference>
<dbReference type="Gene3D" id="3.30.450.40">
    <property type="match status" value="1"/>
</dbReference>
<accession>A0A561SME9</accession>
<dbReference type="PROSITE" id="PS51078">
    <property type="entry name" value="ICLR_ED"/>
    <property type="match status" value="1"/>
</dbReference>
<dbReference type="Pfam" id="PF01614">
    <property type="entry name" value="IclR_C"/>
    <property type="match status" value="1"/>
</dbReference>
<evidence type="ECO:0000256" key="4">
    <source>
        <dbReference type="SAM" id="MobiDB-lite"/>
    </source>
</evidence>
<evidence type="ECO:0000256" key="2">
    <source>
        <dbReference type="ARBA" id="ARBA00023125"/>
    </source>
</evidence>
<dbReference type="InterPro" id="IPR036388">
    <property type="entry name" value="WH-like_DNA-bd_sf"/>
</dbReference>
<keyword evidence="8" id="KW-1185">Reference proteome</keyword>
<evidence type="ECO:0000313" key="7">
    <source>
        <dbReference type="EMBL" id="TWF76012.1"/>
    </source>
</evidence>
<dbReference type="InterPro" id="IPR014757">
    <property type="entry name" value="Tscrpt_reg_IclR_C"/>
</dbReference>
<dbReference type="AlphaFoldDB" id="A0A561SME9"/>
<dbReference type="GO" id="GO:0003677">
    <property type="term" value="F:DNA binding"/>
    <property type="evidence" value="ECO:0007669"/>
    <property type="project" value="UniProtKB-KW"/>
</dbReference>
<dbReference type="OrthoDB" id="60629at2"/>
<reference evidence="7 8" key="1">
    <citation type="submission" date="2019-06" db="EMBL/GenBank/DDBJ databases">
        <title>Sequencing the genomes of 1000 actinobacteria strains.</title>
        <authorList>
            <person name="Klenk H.-P."/>
        </authorList>
    </citation>
    <scope>NUCLEOTIDE SEQUENCE [LARGE SCALE GENOMIC DNA]</scope>
    <source>
        <strain evidence="7 8">DSM 45671</strain>
    </source>
</reference>
<evidence type="ECO:0000256" key="1">
    <source>
        <dbReference type="ARBA" id="ARBA00023015"/>
    </source>
</evidence>
<dbReference type="Proteomes" id="UP000321261">
    <property type="component" value="Unassembled WGS sequence"/>
</dbReference>
<dbReference type="RefSeq" id="WP_147255121.1">
    <property type="nucleotide sequence ID" value="NZ_VIWU01000001.1"/>
</dbReference>
<dbReference type="GO" id="GO:0045892">
    <property type="term" value="P:negative regulation of DNA-templated transcription"/>
    <property type="evidence" value="ECO:0007669"/>
    <property type="project" value="TreeGrafter"/>
</dbReference>
<dbReference type="PANTHER" id="PTHR30136">
    <property type="entry name" value="HELIX-TURN-HELIX TRANSCRIPTIONAL REGULATOR, ICLR FAMILY"/>
    <property type="match status" value="1"/>
</dbReference>
<protein>
    <submittedName>
        <fullName evidence="7">IclR family transcriptional regulator</fullName>
    </submittedName>
</protein>
<dbReference type="SUPFAM" id="SSF55781">
    <property type="entry name" value="GAF domain-like"/>
    <property type="match status" value="1"/>
</dbReference>
<evidence type="ECO:0000313" key="8">
    <source>
        <dbReference type="Proteomes" id="UP000321261"/>
    </source>
</evidence>
<dbReference type="Gene3D" id="1.10.10.10">
    <property type="entry name" value="Winged helix-like DNA-binding domain superfamily/Winged helix DNA-binding domain"/>
    <property type="match status" value="1"/>
</dbReference>
<dbReference type="PANTHER" id="PTHR30136:SF24">
    <property type="entry name" value="HTH-TYPE TRANSCRIPTIONAL REPRESSOR ALLR"/>
    <property type="match status" value="1"/>
</dbReference>
<organism evidence="7 8">
    <name type="scientific">Pseudonocardia hierapolitana</name>
    <dbReference type="NCBI Taxonomy" id="1128676"/>
    <lineage>
        <taxon>Bacteria</taxon>
        <taxon>Bacillati</taxon>
        <taxon>Actinomycetota</taxon>
        <taxon>Actinomycetes</taxon>
        <taxon>Pseudonocardiales</taxon>
        <taxon>Pseudonocardiaceae</taxon>
        <taxon>Pseudonocardia</taxon>
    </lineage>
</organism>
<gene>
    <name evidence="7" type="ORF">FHX44_111899</name>
</gene>
<dbReference type="SMART" id="SM00346">
    <property type="entry name" value="HTH_ICLR"/>
    <property type="match status" value="1"/>
</dbReference>